<dbReference type="AlphaFoldDB" id="A0A1A9ADH0"/>
<evidence type="ECO:0000256" key="1">
    <source>
        <dbReference type="SAM" id="MobiDB-lite"/>
    </source>
</evidence>
<evidence type="ECO:0000313" key="3">
    <source>
        <dbReference type="EMBL" id="SBT56164.1"/>
    </source>
</evidence>
<proteinExistence type="predicted"/>
<feature type="region of interest" description="Disordered" evidence="1">
    <location>
        <begin position="216"/>
        <end position="259"/>
    </location>
</feature>
<evidence type="ECO:0000313" key="5">
    <source>
        <dbReference type="Proteomes" id="UP000078555"/>
    </source>
</evidence>
<dbReference type="Proteomes" id="UP000078550">
    <property type="component" value="Unassembled WGS sequence"/>
</dbReference>
<keyword evidence="5" id="KW-1185">Reference proteome</keyword>
<accession>A0A1A9ADH0</accession>
<dbReference type="Proteomes" id="UP000078555">
    <property type="component" value="Unassembled WGS sequence"/>
</dbReference>
<dbReference type="Pfam" id="PF05795">
    <property type="entry name" value="Plasmodium_Vir"/>
    <property type="match status" value="1"/>
</dbReference>
<dbReference type="EMBL" id="FLRD01000475">
    <property type="protein sequence ID" value="SBT54182.1"/>
    <property type="molecule type" value="Genomic_DNA"/>
</dbReference>
<feature type="compositionally biased region" description="Polar residues" evidence="1">
    <location>
        <begin position="247"/>
        <end position="259"/>
    </location>
</feature>
<reference evidence="4 5" key="2">
    <citation type="submission" date="2016-05" db="EMBL/GenBank/DDBJ databases">
        <authorList>
            <person name="Naeem Raeece"/>
        </authorList>
    </citation>
    <scope>NUCLEOTIDE SEQUENCE [LARGE SCALE GENOMIC DNA]</scope>
</reference>
<sequence length="342" mass="40108">MEDQEDFKYKLKSIDHYKYLDSHYKFGGSHSECDLLQRKFPSKQGIYDFCLSLRGNLDYFDELNNLGLFKNDKCQYLNCWIHDRLLNLGFVMNGEESASIFFQILEYFSFFNLSEKCKYEFFHINKEKYEKMKKLYDYVLDFTKIEWYATTYGCTEENKQYINERRRIYQEVKEDCGKDTRQPYCIVLEHLKEAYANDELANFECTKFKSSPLHAEAGGRLQGDHRRDSGHLQHDLGPDSDPRGQFPSASLGQTEESSFPSSTPMAVSFPFLGSLLTVFTLYKFTPVGSWLRTPFLPNKMNTSNMGEVETLESVENDYENVNLNPHMSKHLIGYNPLEDEQF</sequence>
<gene>
    <name evidence="2" type="ORF">POVWA1_065930</name>
    <name evidence="3" type="ORF">POVWA2_071850</name>
</gene>
<dbReference type="EMBL" id="FLRE01001298">
    <property type="protein sequence ID" value="SBT56164.1"/>
    <property type="molecule type" value="Genomic_DNA"/>
</dbReference>
<evidence type="ECO:0000313" key="4">
    <source>
        <dbReference type="Proteomes" id="UP000078550"/>
    </source>
</evidence>
<protein>
    <submittedName>
        <fullName evidence="2">PIR Superfamily Protein</fullName>
    </submittedName>
</protein>
<reference evidence="2" key="1">
    <citation type="submission" date="2016-05" db="EMBL/GenBank/DDBJ databases">
        <authorList>
            <person name="Lavstsen T."/>
            <person name="Jespersen J.S."/>
        </authorList>
    </citation>
    <scope>NUCLEOTIDE SEQUENCE [LARGE SCALE GENOMIC DNA]</scope>
</reference>
<organism evidence="2 5">
    <name type="scientific">Plasmodium ovale wallikeri</name>
    <dbReference type="NCBI Taxonomy" id="864142"/>
    <lineage>
        <taxon>Eukaryota</taxon>
        <taxon>Sar</taxon>
        <taxon>Alveolata</taxon>
        <taxon>Apicomplexa</taxon>
        <taxon>Aconoidasida</taxon>
        <taxon>Haemosporida</taxon>
        <taxon>Plasmodiidae</taxon>
        <taxon>Plasmodium</taxon>
        <taxon>Plasmodium (Plasmodium)</taxon>
    </lineage>
</organism>
<evidence type="ECO:0000313" key="2">
    <source>
        <dbReference type="EMBL" id="SBT54182.1"/>
    </source>
</evidence>
<dbReference type="InterPro" id="IPR008780">
    <property type="entry name" value="Plasmodium_Vir"/>
</dbReference>
<feature type="compositionally biased region" description="Basic and acidic residues" evidence="1">
    <location>
        <begin position="222"/>
        <end position="242"/>
    </location>
</feature>
<name>A0A1A9ADH0_PLAOA</name>